<evidence type="ECO:0000313" key="3">
    <source>
        <dbReference type="Proteomes" id="UP000308744"/>
    </source>
</evidence>
<proteinExistence type="predicted"/>
<keyword evidence="3" id="KW-1185">Reference proteome</keyword>
<feature type="transmembrane region" description="Helical" evidence="1">
    <location>
        <begin position="178"/>
        <end position="195"/>
    </location>
</feature>
<sequence length="245" mass="29213">MKMFYKYCTYCLQDIRLKKLLFWIVACFMITLHLLEVLPFMSVATRWHTLKDFILASLYEYFYIPIFLILLAPFSSKDNDWLLLRRYRHRRQFATYKICFVFIVTAFFTAIVFGSSLLSTSLAKWLFYPNITNYSALLLYVPEPKEHGSLLYFIYMFYCVTAIFGLLYIVFQQLFKNNFISAIIVMILGMLDRYIKHFVFIAFNKSEFTSPISTFFILVAIMILLINAIHYLVNKLNFYVRDDDS</sequence>
<feature type="transmembrane region" description="Helical" evidence="1">
    <location>
        <begin position="95"/>
        <end position="118"/>
    </location>
</feature>
<evidence type="ECO:0000313" key="2">
    <source>
        <dbReference type="EMBL" id="TKI68805.1"/>
    </source>
</evidence>
<name>A0A4U2Z4W1_9BACI</name>
<accession>A0A4U2Z4W1</accession>
<dbReference type="Proteomes" id="UP000308744">
    <property type="component" value="Unassembled WGS sequence"/>
</dbReference>
<keyword evidence="1" id="KW-1133">Transmembrane helix</keyword>
<comment type="caution">
    <text evidence="2">The sequence shown here is derived from an EMBL/GenBank/DDBJ whole genome shotgun (WGS) entry which is preliminary data.</text>
</comment>
<feature type="transmembrane region" description="Helical" evidence="1">
    <location>
        <begin position="53"/>
        <end position="74"/>
    </location>
</feature>
<reference evidence="2 3" key="1">
    <citation type="submission" date="2019-04" db="EMBL/GenBank/DDBJ databases">
        <title>Lysinibacillus genome sequencing.</title>
        <authorList>
            <person name="Dunlap C."/>
        </authorList>
    </citation>
    <scope>NUCLEOTIDE SEQUENCE [LARGE SCALE GENOMIC DNA]</scope>
    <source>
        <strain evidence="2 3">CCTCC AB 2010389</strain>
    </source>
</reference>
<feature type="transmembrane region" description="Helical" evidence="1">
    <location>
        <begin position="215"/>
        <end position="233"/>
    </location>
</feature>
<feature type="transmembrane region" description="Helical" evidence="1">
    <location>
        <begin position="150"/>
        <end position="171"/>
    </location>
</feature>
<evidence type="ECO:0000256" key="1">
    <source>
        <dbReference type="SAM" id="Phobius"/>
    </source>
</evidence>
<dbReference type="EMBL" id="SZPU01000034">
    <property type="protein sequence ID" value="TKI68805.1"/>
    <property type="molecule type" value="Genomic_DNA"/>
</dbReference>
<keyword evidence="1" id="KW-0472">Membrane</keyword>
<organism evidence="2 3">
    <name type="scientific">Lysinibacillus mangiferihumi</name>
    <dbReference type="NCBI Taxonomy" id="1130819"/>
    <lineage>
        <taxon>Bacteria</taxon>
        <taxon>Bacillati</taxon>
        <taxon>Bacillota</taxon>
        <taxon>Bacilli</taxon>
        <taxon>Bacillales</taxon>
        <taxon>Bacillaceae</taxon>
        <taxon>Lysinibacillus</taxon>
    </lineage>
</organism>
<keyword evidence="1" id="KW-0812">Transmembrane</keyword>
<dbReference type="RefSeq" id="WP_107893946.1">
    <property type="nucleotide sequence ID" value="NZ_PYWM01000001.1"/>
</dbReference>
<protein>
    <submittedName>
        <fullName evidence="2">Uncharacterized protein</fullName>
    </submittedName>
</protein>
<feature type="transmembrane region" description="Helical" evidence="1">
    <location>
        <begin position="20"/>
        <end position="41"/>
    </location>
</feature>
<gene>
    <name evidence="2" type="ORF">FC756_09865</name>
</gene>
<dbReference type="AlphaFoldDB" id="A0A4U2Z4W1"/>